<dbReference type="GO" id="GO:0005886">
    <property type="term" value="C:plasma membrane"/>
    <property type="evidence" value="ECO:0007669"/>
    <property type="project" value="TreeGrafter"/>
</dbReference>
<keyword evidence="1" id="KW-1003">Cell membrane</keyword>
<evidence type="ECO:0000256" key="2">
    <source>
        <dbReference type="ARBA" id="ARBA00022676"/>
    </source>
</evidence>
<dbReference type="FunFam" id="3.90.550.10:FF:000170">
    <property type="entry name" value="Dolichol-phosphate mannosyltransferase"/>
    <property type="match status" value="1"/>
</dbReference>
<protein>
    <submittedName>
        <fullName evidence="9">Dolichol-phosphate mannosyltransferase</fullName>
    </submittedName>
</protein>
<dbReference type="RefSeq" id="WP_176524971.1">
    <property type="nucleotide sequence ID" value="NZ_OCNJ01000001.1"/>
</dbReference>
<dbReference type="InterPro" id="IPR050256">
    <property type="entry name" value="Glycosyltransferase_2"/>
</dbReference>
<name>A0A286G1M3_9PROT</name>
<organism evidence="9 10">
    <name type="scientific">Caenispirillum bisanense</name>
    <dbReference type="NCBI Taxonomy" id="414052"/>
    <lineage>
        <taxon>Bacteria</taxon>
        <taxon>Pseudomonadati</taxon>
        <taxon>Pseudomonadota</taxon>
        <taxon>Alphaproteobacteria</taxon>
        <taxon>Rhodospirillales</taxon>
        <taxon>Novispirillaceae</taxon>
        <taxon>Caenispirillum</taxon>
    </lineage>
</organism>
<dbReference type="PANTHER" id="PTHR48090:SF3">
    <property type="entry name" value="UNDECAPRENYL-PHOSPHATE 4-DEOXY-4-FORMAMIDO-L-ARABINOSE TRANSFERASE"/>
    <property type="match status" value="1"/>
</dbReference>
<keyword evidence="6" id="KW-1133">Transmembrane helix</keyword>
<dbReference type="Proteomes" id="UP000219621">
    <property type="component" value="Unassembled WGS sequence"/>
</dbReference>
<keyword evidence="7" id="KW-0472">Membrane</keyword>
<gene>
    <name evidence="9" type="ORF">SAMN05421508_101220</name>
</gene>
<keyword evidence="10" id="KW-1185">Reference proteome</keyword>
<dbReference type="Gene3D" id="3.90.550.10">
    <property type="entry name" value="Spore Coat Polysaccharide Biosynthesis Protein SpsA, Chain A"/>
    <property type="match status" value="1"/>
</dbReference>
<keyword evidence="4" id="KW-0812">Transmembrane</keyword>
<sequence length="262" mass="29106">MNEFTKPAAILSSDLPMVPDLSVVVPVKNEAENILPLVQEIHAALENFIDFEVVYVDDGSDDDTPARLRDAQGQFPRLRVVRHARSCGQSQAVASGVKFARGAWIATLDGDGQNDPADIPAMIRRRDQEAAASASDAALVMIAGHRQKRQDTFLRRLSSKVANGVRSGLLKDSTPDSGCGLKLFARQTFLDFPRFDHMHRFLPALMIRAGGKVVSVRVNHRPRERGVSKYGLWNRLWVGIVDLFGVAWLQARARRPVIEHHD</sequence>
<keyword evidence="2 9" id="KW-0328">Glycosyltransferase</keyword>
<keyword evidence="3 9" id="KW-0808">Transferase</keyword>
<dbReference type="PANTHER" id="PTHR48090">
    <property type="entry name" value="UNDECAPRENYL-PHOSPHATE 4-DEOXY-4-FORMAMIDO-L-ARABINOSE TRANSFERASE-RELATED"/>
    <property type="match status" value="1"/>
</dbReference>
<keyword evidence="5" id="KW-0448">Lipopolysaccharide biosynthesis</keyword>
<dbReference type="CDD" id="cd04187">
    <property type="entry name" value="DPM1_like_bac"/>
    <property type="match status" value="1"/>
</dbReference>
<evidence type="ECO:0000256" key="6">
    <source>
        <dbReference type="ARBA" id="ARBA00022989"/>
    </source>
</evidence>
<evidence type="ECO:0000256" key="5">
    <source>
        <dbReference type="ARBA" id="ARBA00022985"/>
    </source>
</evidence>
<dbReference type="GO" id="GO:0099621">
    <property type="term" value="F:undecaprenyl-phosphate 4-deoxy-4-formamido-L-arabinose transferase activity"/>
    <property type="evidence" value="ECO:0007669"/>
    <property type="project" value="TreeGrafter"/>
</dbReference>
<dbReference type="Pfam" id="PF00535">
    <property type="entry name" value="Glycos_transf_2"/>
    <property type="match status" value="1"/>
</dbReference>
<proteinExistence type="predicted"/>
<dbReference type="GO" id="GO:0009103">
    <property type="term" value="P:lipopolysaccharide biosynthetic process"/>
    <property type="evidence" value="ECO:0007669"/>
    <property type="project" value="UniProtKB-KW"/>
</dbReference>
<accession>A0A286G1M3</accession>
<evidence type="ECO:0000256" key="4">
    <source>
        <dbReference type="ARBA" id="ARBA00022692"/>
    </source>
</evidence>
<reference evidence="9 10" key="1">
    <citation type="submission" date="2017-09" db="EMBL/GenBank/DDBJ databases">
        <authorList>
            <person name="Ehlers B."/>
            <person name="Leendertz F.H."/>
        </authorList>
    </citation>
    <scope>NUCLEOTIDE SEQUENCE [LARGE SCALE GENOMIC DNA]</scope>
    <source>
        <strain evidence="9 10">USBA 140</strain>
    </source>
</reference>
<dbReference type="AlphaFoldDB" id="A0A286G1M3"/>
<dbReference type="InterPro" id="IPR029044">
    <property type="entry name" value="Nucleotide-diphossugar_trans"/>
</dbReference>
<evidence type="ECO:0000259" key="8">
    <source>
        <dbReference type="Pfam" id="PF00535"/>
    </source>
</evidence>
<evidence type="ECO:0000313" key="9">
    <source>
        <dbReference type="EMBL" id="SOD89441.1"/>
    </source>
</evidence>
<dbReference type="EMBL" id="OCNJ01000001">
    <property type="protein sequence ID" value="SOD89441.1"/>
    <property type="molecule type" value="Genomic_DNA"/>
</dbReference>
<evidence type="ECO:0000256" key="7">
    <source>
        <dbReference type="ARBA" id="ARBA00023136"/>
    </source>
</evidence>
<evidence type="ECO:0000256" key="1">
    <source>
        <dbReference type="ARBA" id="ARBA00022475"/>
    </source>
</evidence>
<dbReference type="SUPFAM" id="SSF53448">
    <property type="entry name" value="Nucleotide-diphospho-sugar transferases"/>
    <property type="match status" value="1"/>
</dbReference>
<feature type="domain" description="Glycosyltransferase 2-like" evidence="8">
    <location>
        <begin position="22"/>
        <end position="186"/>
    </location>
</feature>
<evidence type="ECO:0000313" key="10">
    <source>
        <dbReference type="Proteomes" id="UP000219621"/>
    </source>
</evidence>
<evidence type="ECO:0000256" key="3">
    <source>
        <dbReference type="ARBA" id="ARBA00022679"/>
    </source>
</evidence>
<dbReference type="InterPro" id="IPR001173">
    <property type="entry name" value="Glyco_trans_2-like"/>
</dbReference>